<organism evidence="3 4">
    <name type="scientific">Gymnopilus junonius</name>
    <name type="common">Spectacular rustgill mushroom</name>
    <name type="synonym">Gymnopilus spectabilis subsp. junonius</name>
    <dbReference type="NCBI Taxonomy" id="109634"/>
    <lineage>
        <taxon>Eukaryota</taxon>
        <taxon>Fungi</taxon>
        <taxon>Dikarya</taxon>
        <taxon>Basidiomycota</taxon>
        <taxon>Agaricomycotina</taxon>
        <taxon>Agaricomycetes</taxon>
        <taxon>Agaricomycetidae</taxon>
        <taxon>Agaricales</taxon>
        <taxon>Agaricineae</taxon>
        <taxon>Hymenogastraceae</taxon>
        <taxon>Gymnopilus</taxon>
    </lineage>
</organism>
<feature type="domain" description="Fungal-type protein kinase" evidence="2">
    <location>
        <begin position="342"/>
        <end position="461"/>
    </location>
</feature>
<dbReference type="SUPFAM" id="SSF56112">
    <property type="entry name" value="Protein kinase-like (PK-like)"/>
    <property type="match status" value="1"/>
</dbReference>
<feature type="domain" description="Fungal-type protein kinase" evidence="2">
    <location>
        <begin position="152"/>
        <end position="322"/>
    </location>
</feature>
<dbReference type="PANTHER" id="PTHR38248:SF2">
    <property type="entry name" value="FUNK1 11"/>
    <property type="match status" value="1"/>
</dbReference>
<feature type="region of interest" description="Disordered" evidence="1">
    <location>
        <begin position="576"/>
        <end position="595"/>
    </location>
</feature>
<evidence type="ECO:0000313" key="3">
    <source>
        <dbReference type="EMBL" id="KAF8910171.1"/>
    </source>
</evidence>
<dbReference type="Gene3D" id="1.10.510.10">
    <property type="entry name" value="Transferase(Phosphotransferase) domain 1"/>
    <property type="match status" value="1"/>
</dbReference>
<dbReference type="OrthoDB" id="5584477at2759"/>
<evidence type="ECO:0000259" key="2">
    <source>
        <dbReference type="Pfam" id="PF17667"/>
    </source>
</evidence>
<keyword evidence="4" id="KW-1185">Reference proteome</keyword>
<proteinExistence type="predicted"/>
<gene>
    <name evidence="3" type="ORF">CPB84DRAFT_1764802</name>
</gene>
<dbReference type="EMBL" id="JADNYJ010000007">
    <property type="protein sequence ID" value="KAF8910171.1"/>
    <property type="molecule type" value="Genomic_DNA"/>
</dbReference>
<name>A0A9P5NV30_GYMJU</name>
<protein>
    <recommendedName>
        <fullName evidence="2">Fungal-type protein kinase domain-containing protein</fullName>
    </recommendedName>
</protein>
<reference evidence="3" key="1">
    <citation type="submission" date="2020-11" db="EMBL/GenBank/DDBJ databases">
        <authorList>
            <consortium name="DOE Joint Genome Institute"/>
            <person name="Ahrendt S."/>
            <person name="Riley R."/>
            <person name="Andreopoulos W."/>
            <person name="LaButti K."/>
            <person name="Pangilinan J."/>
            <person name="Ruiz-duenas F.J."/>
            <person name="Barrasa J.M."/>
            <person name="Sanchez-Garcia M."/>
            <person name="Camarero S."/>
            <person name="Miyauchi S."/>
            <person name="Serrano A."/>
            <person name="Linde D."/>
            <person name="Babiker R."/>
            <person name="Drula E."/>
            <person name="Ayuso-Fernandez I."/>
            <person name="Pacheco R."/>
            <person name="Padilla G."/>
            <person name="Ferreira P."/>
            <person name="Barriuso J."/>
            <person name="Kellner H."/>
            <person name="Castanera R."/>
            <person name="Alfaro M."/>
            <person name="Ramirez L."/>
            <person name="Pisabarro A.G."/>
            <person name="Kuo A."/>
            <person name="Tritt A."/>
            <person name="Lipzen A."/>
            <person name="He G."/>
            <person name="Yan M."/>
            <person name="Ng V."/>
            <person name="Cullen D."/>
            <person name="Martin F."/>
            <person name="Rosso M.-N."/>
            <person name="Henrissat B."/>
            <person name="Hibbett D."/>
            <person name="Martinez A.T."/>
            <person name="Grigoriev I.V."/>
        </authorList>
    </citation>
    <scope>NUCLEOTIDE SEQUENCE</scope>
    <source>
        <strain evidence="3">AH 44721</strain>
    </source>
</reference>
<dbReference type="InterPro" id="IPR040976">
    <property type="entry name" value="Pkinase_fungal"/>
</dbReference>
<sequence>MDLVEELFTSATSLVETAYCDQSFGINAFIGRVPTEAQVEIFLGQCGLYDNTRRRWIHMPWAPVQDTEVRYPVFNILQAILKHFGYTKTRDVFAPIDSKSLLLNYSAWLTIPSICALITEAEGAFHSVVDPAHNLSSGDVYPICASPIMVKTYGNANQAKDIVQLGIFAACSCFSMQSNRSAVYSLRITEQDVMLYLFDRSGTTFFSSFNIHENPLDFVRLILGVVSPDDSLIGFDTSVFWKGKQRFIRSLDDDGRYVCYPLISLEPFYKVIMIRSCGTICWKATDPITGMELVIKDTWVSELCMEVNLLKASKGLAGVSQIENSGDDCNRYTGPRFSDLNAGKPITEFESAQEFLCALRDAISGHRNLWKRAILHRDVHPGNIVIGRGKTEGTRGVLIDLSHAKRLNQSKSQSLFVRAAVGSHAFLSVNNLECYETGGASSPHNHLDDLESFFYVFCSIVFRFTGPKTVIRSPALLANWFNLHNSVALNSKKWMYFNDSVDELISPFFGPVFQALFRNLLDFFRSKVRDRRMKTEEGFFRVISQVKADSEEDYQKVLSLFDEAIYELARTPRSSKRLRANNSVEREGSTTKKRR</sequence>
<evidence type="ECO:0000256" key="1">
    <source>
        <dbReference type="SAM" id="MobiDB-lite"/>
    </source>
</evidence>
<dbReference type="AlphaFoldDB" id="A0A9P5NV30"/>
<dbReference type="Pfam" id="PF17667">
    <property type="entry name" value="Pkinase_fungal"/>
    <property type="match status" value="2"/>
</dbReference>
<accession>A0A9P5NV30</accession>
<evidence type="ECO:0000313" key="4">
    <source>
        <dbReference type="Proteomes" id="UP000724874"/>
    </source>
</evidence>
<dbReference type="InterPro" id="IPR011009">
    <property type="entry name" value="Kinase-like_dom_sf"/>
</dbReference>
<feature type="compositionally biased region" description="Basic and acidic residues" evidence="1">
    <location>
        <begin position="584"/>
        <end position="595"/>
    </location>
</feature>
<dbReference type="Proteomes" id="UP000724874">
    <property type="component" value="Unassembled WGS sequence"/>
</dbReference>
<dbReference type="PANTHER" id="PTHR38248">
    <property type="entry name" value="FUNK1 6"/>
    <property type="match status" value="1"/>
</dbReference>
<comment type="caution">
    <text evidence="3">The sequence shown here is derived from an EMBL/GenBank/DDBJ whole genome shotgun (WGS) entry which is preliminary data.</text>
</comment>